<evidence type="ECO:0000256" key="3">
    <source>
        <dbReference type="ARBA" id="ARBA00022729"/>
    </source>
</evidence>
<evidence type="ECO:0000256" key="5">
    <source>
        <dbReference type="ARBA" id="ARBA00023157"/>
    </source>
</evidence>
<dbReference type="EMBL" id="UYWY01019631">
    <property type="protein sequence ID" value="VDM38504.1"/>
    <property type="molecule type" value="Genomic_DNA"/>
</dbReference>
<reference evidence="13" key="1">
    <citation type="submission" date="2016-06" db="UniProtKB">
        <authorList>
            <consortium name="WormBaseParasite"/>
        </authorList>
    </citation>
    <scope>IDENTIFICATION</scope>
</reference>
<dbReference type="InterPro" id="IPR000483">
    <property type="entry name" value="Cys-rich_flank_reg_C"/>
</dbReference>
<dbReference type="InterPro" id="IPR032675">
    <property type="entry name" value="LRR_dom_sf"/>
</dbReference>
<name>A0A183UFB3_TOXCA</name>
<dbReference type="WBParaSite" id="TCNE_0000718301-mRNA-1">
    <property type="protein sequence ID" value="TCNE_0000718301-mRNA-1"/>
    <property type="gene ID" value="TCNE_0000718301"/>
</dbReference>
<keyword evidence="2" id="KW-0433">Leucine-rich repeat</keyword>
<feature type="transmembrane region" description="Helical" evidence="7">
    <location>
        <begin position="687"/>
        <end position="705"/>
    </location>
</feature>
<evidence type="ECO:0000313" key="12">
    <source>
        <dbReference type="Proteomes" id="UP000050794"/>
    </source>
</evidence>
<gene>
    <name evidence="11" type="ORF">TCNE_LOCUS7183</name>
</gene>
<organism evidence="12 13">
    <name type="scientific">Toxocara canis</name>
    <name type="common">Canine roundworm</name>
    <dbReference type="NCBI Taxonomy" id="6265"/>
    <lineage>
        <taxon>Eukaryota</taxon>
        <taxon>Metazoa</taxon>
        <taxon>Ecdysozoa</taxon>
        <taxon>Nematoda</taxon>
        <taxon>Chromadorea</taxon>
        <taxon>Rhabditida</taxon>
        <taxon>Spirurina</taxon>
        <taxon>Ascaridomorpha</taxon>
        <taxon>Ascaridoidea</taxon>
        <taxon>Toxocaridae</taxon>
        <taxon>Toxocara</taxon>
    </lineage>
</organism>
<dbReference type="SMART" id="SM00409">
    <property type="entry name" value="IG"/>
    <property type="match status" value="1"/>
</dbReference>
<accession>A0A183UFB3</accession>
<feature type="domain" description="G-protein coupled receptors family 2 profile 1" evidence="9">
    <location>
        <begin position="286"/>
        <end position="368"/>
    </location>
</feature>
<comment type="similarity">
    <text evidence="1">Belongs to the G-protein coupled receptor 2 family. Adhesion G-protein coupled receptor (ADGR) subfamily.</text>
</comment>
<feature type="domain" description="Ig-like" evidence="10">
    <location>
        <begin position="208"/>
        <end position="297"/>
    </location>
</feature>
<dbReference type="GO" id="GO:0004930">
    <property type="term" value="F:G protein-coupled receptor activity"/>
    <property type="evidence" value="ECO:0007669"/>
    <property type="project" value="InterPro"/>
</dbReference>
<dbReference type="PROSITE" id="PS51450">
    <property type="entry name" value="LRR"/>
    <property type="match status" value="2"/>
</dbReference>
<keyword evidence="5" id="KW-1015">Disulfide bond</keyword>
<dbReference type="PANTHER" id="PTHR45930">
    <property type="entry name" value="G-PROTEIN COUPLED RECEPTOR 124-LIKE PROTEIN"/>
    <property type="match status" value="1"/>
</dbReference>
<dbReference type="Pfam" id="PF07679">
    <property type="entry name" value="I-set"/>
    <property type="match status" value="1"/>
</dbReference>
<protein>
    <submittedName>
        <fullName evidence="13">G-protein coupled receptor 124</fullName>
    </submittedName>
</protein>
<feature type="transmembrane region" description="Helical" evidence="7">
    <location>
        <begin position="717"/>
        <end position="737"/>
    </location>
</feature>
<dbReference type="PROSITE" id="PS50227">
    <property type="entry name" value="G_PROTEIN_RECEP_F2_3"/>
    <property type="match status" value="1"/>
</dbReference>
<dbReference type="InterPro" id="IPR036179">
    <property type="entry name" value="Ig-like_dom_sf"/>
</dbReference>
<dbReference type="CDD" id="cd00096">
    <property type="entry name" value="Ig"/>
    <property type="match status" value="1"/>
</dbReference>
<dbReference type="SMART" id="SM00369">
    <property type="entry name" value="LRR_TYP"/>
    <property type="match status" value="3"/>
</dbReference>
<proteinExistence type="inferred from homology"/>
<feature type="transmembrane region" description="Helical" evidence="7">
    <location>
        <begin position="652"/>
        <end position="675"/>
    </location>
</feature>
<feature type="chain" id="PRO_5044553147" evidence="8">
    <location>
        <begin position="18"/>
        <end position="772"/>
    </location>
</feature>
<keyword evidence="6" id="KW-0675">Receptor</keyword>
<evidence type="ECO:0000256" key="7">
    <source>
        <dbReference type="SAM" id="Phobius"/>
    </source>
</evidence>
<evidence type="ECO:0000313" key="13">
    <source>
        <dbReference type="WBParaSite" id="TCNE_0000718301-mRNA-1"/>
    </source>
</evidence>
<dbReference type="PANTHER" id="PTHR45930:SF4">
    <property type="entry name" value="ADHESION G PROTEIN-COUPLED RECEPTOR A3"/>
    <property type="match status" value="1"/>
</dbReference>
<dbReference type="Gene3D" id="2.60.40.10">
    <property type="entry name" value="Immunoglobulins"/>
    <property type="match status" value="1"/>
</dbReference>
<dbReference type="Pfam" id="PF13855">
    <property type="entry name" value="LRR_8"/>
    <property type="match status" value="1"/>
</dbReference>
<evidence type="ECO:0000259" key="10">
    <source>
        <dbReference type="PROSITE" id="PS50835"/>
    </source>
</evidence>
<evidence type="ECO:0000259" key="9">
    <source>
        <dbReference type="PROSITE" id="PS50227"/>
    </source>
</evidence>
<dbReference type="InterPro" id="IPR001879">
    <property type="entry name" value="GPCR_2_extracellular_dom"/>
</dbReference>
<dbReference type="AlphaFoldDB" id="A0A183UFB3"/>
<keyword evidence="3 8" id="KW-0732">Signal</keyword>
<keyword evidence="7" id="KW-0472">Membrane</keyword>
<evidence type="ECO:0000256" key="1">
    <source>
        <dbReference type="ARBA" id="ARBA00007343"/>
    </source>
</evidence>
<dbReference type="Gene3D" id="1.20.1070.10">
    <property type="entry name" value="Rhodopsin 7-helix transmembrane proteins"/>
    <property type="match status" value="1"/>
</dbReference>
<keyword evidence="12" id="KW-1185">Reference proteome</keyword>
<dbReference type="InterPro" id="IPR051963">
    <property type="entry name" value="Adhesion_GPCR_A"/>
</dbReference>
<evidence type="ECO:0000256" key="2">
    <source>
        <dbReference type="ARBA" id="ARBA00022614"/>
    </source>
</evidence>
<dbReference type="SUPFAM" id="SSF48726">
    <property type="entry name" value="Immunoglobulin"/>
    <property type="match status" value="1"/>
</dbReference>
<dbReference type="GO" id="GO:0007166">
    <property type="term" value="P:cell surface receptor signaling pathway"/>
    <property type="evidence" value="ECO:0007669"/>
    <property type="project" value="TreeGrafter"/>
</dbReference>
<keyword evidence="7" id="KW-1133">Transmembrane helix</keyword>
<keyword evidence="7" id="KW-0812">Transmembrane</keyword>
<keyword evidence="4" id="KW-0677">Repeat</keyword>
<dbReference type="SMART" id="SM00082">
    <property type="entry name" value="LRRCT"/>
    <property type="match status" value="1"/>
</dbReference>
<feature type="signal peptide" evidence="8">
    <location>
        <begin position="1"/>
        <end position="17"/>
    </location>
</feature>
<dbReference type="PROSITE" id="PS50835">
    <property type="entry name" value="IG_LIKE"/>
    <property type="match status" value="1"/>
</dbReference>
<evidence type="ECO:0000256" key="6">
    <source>
        <dbReference type="ARBA" id="ARBA00023170"/>
    </source>
</evidence>
<dbReference type="GO" id="GO:0005886">
    <property type="term" value="C:plasma membrane"/>
    <property type="evidence" value="ECO:0007669"/>
    <property type="project" value="TreeGrafter"/>
</dbReference>
<dbReference type="InterPro" id="IPR013783">
    <property type="entry name" value="Ig-like_fold"/>
</dbReference>
<dbReference type="InterPro" id="IPR013098">
    <property type="entry name" value="Ig_I-set"/>
</dbReference>
<reference evidence="11 12" key="2">
    <citation type="submission" date="2018-11" db="EMBL/GenBank/DDBJ databases">
        <authorList>
            <consortium name="Pathogen Informatics"/>
        </authorList>
    </citation>
    <scope>NUCLEOTIDE SEQUENCE [LARGE SCALE GENOMIC DNA]</scope>
</reference>
<evidence type="ECO:0000313" key="11">
    <source>
        <dbReference type="EMBL" id="VDM38504.1"/>
    </source>
</evidence>
<evidence type="ECO:0000256" key="4">
    <source>
        <dbReference type="ARBA" id="ARBA00022737"/>
    </source>
</evidence>
<dbReference type="SUPFAM" id="SSF52058">
    <property type="entry name" value="L domain-like"/>
    <property type="match status" value="1"/>
</dbReference>
<evidence type="ECO:0000256" key="8">
    <source>
        <dbReference type="SAM" id="SignalP"/>
    </source>
</evidence>
<dbReference type="Proteomes" id="UP000050794">
    <property type="component" value="Unassembled WGS sequence"/>
</dbReference>
<dbReference type="InterPro" id="IPR001611">
    <property type="entry name" value="Leu-rich_rpt"/>
</dbReference>
<dbReference type="InterPro" id="IPR007110">
    <property type="entry name" value="Ig-like_dom"/>
</dbReference>
<dbReference type="InterPro" id="IPR003591">
    <property type="entry name" value="Leu-rich_rpt_typical-subtyp"/>
</dbReference>
<sequence>MSHKLIAILFLLNGLRAQHPGCSTRADDQGFDLVDCSSQHFQKILPTARVHASQFELMPSAISSHVRALNLSNNELVSLNSSSFSSLRHPETLESLNLSGNRLHTLNRSSFLDLNSLEVLNLDANPLSSFPDRTFSPLVHLKEISIHSNQLACDCQLADLLKFINKEKRVSVTSRTVCAFPITLRGEKLATLQAKSMKKACGRGDFEPDVFELKPSSRSLIVYPGDEQEIVCMVSNVGNVSMEWLKNNVPISASPRLRVSHSFSATIRSLTLTFSPVEWEDEGDWICYAEFRDASLRNTIRLMPISVNTERCVQEWKADEKGEIVWPVSKQGTVSAVCPNGPLNALAFRVCKQGKWSEVDSSACAFSSTLTKLLLHALSHMHALNLLDELINNTTPTYQFSSFETRLAGWVIGNASESNANRLLTAIALALGSKHATTELDGAMLRSRLQSVALSDHAVRLKNLAACELMVLSSTFDDVRFEMSPPQRSGFISAYSHGQYSCHRQENVEFLPANGMTSVRIPWQTLDLFPSVTVLNVFWFANTNIFSNSYTLDGRWVALNQVHAVVLKRVSLKRISPADKVRLGVWSNKEWRVASADECSQRRVGPRYVLIACTHAFVIAHLGENITFFTAMQNAELIERLTAVRKGIGLPWWMYMSSGFLASSMAFVVLSNVCCMKQVVSCKLLHILINLCSSILFLCVFFTLGVNKVFDEFICRISGALIHFFFLVTFYWLMLSMRTVQKKISKMASTKQQHVVDEESEQCESGKVRYRC</sequence>
<dbReference type="InterPro" id="IPR003599">
    <property type="entry name" value="Ig_sub"/>
</dbReference>
<dbReference type="Gene3D" id="3.80.10.10">
    <property type="entry name" value="Ribonuclease Inhibitor"/>
    <property type="match status" value="1"/>
</dbReference>